<evidence type="ECO:0000313" key="3">
    <source>
        <dbReference type="Proteomes" id="UP000799766"/>
    </source>
</evidence>
<accession>A0A6A6P644</accession>
<reference evidence="2" key="1">
    <citation type="journal article" date="2020" name="Stud. Mycol.">
        <title>101 Dothideomycetes genomes: a test case for predicting lifestyles and emergence of pathogens.</title>
        <authorList>
            <person name="Haridas S."/>
            <person name="Albert R."/>
            <person name="Binder M."/>
            <person name="Bloem J."/>
            <person name="Labutti K."/>
            <person name="Salamov A."/>
            <person name="Andreopoulos B."/>
            <person name="Baker S."/>
            <person name="Barry K."/>
            <person name="Bills G."/>
            <person name="Bluhm B."/>
            <person name="Cannon C."/>
            <person name="Castanera R."/>
            <person name="Culley D."/>
            <person name="Daum C."/>
            <person name="Ezra D."/>
            <person name="Gonzalez J."/>
            <person name="Henrissat B."/>
            <person name="Kuo A."/>
            <person name="Liang C."/>
            <person name="Lipzen A."/>
            <person name="Lutzoni F."/>
            <person name="Magnuson J."/>
            <person name="Mondo S."/>
            <person name="Nolan M."/>
            <person name="Ohm R."/>
            <person name="Pangilinan J."/>
            <person name="Park H.-J."/>
            <person name="Ramirez L."/>
            <person name="Alfaro M."/>
            <person name="Sun H."/>
            <person name="Tritt A."/>
            <person name="Yoshinaga Y."/>
            <person name="Zwiers L.-H."/>
            <person name="Turgeon B."/>
            <person name="Goodwin S."/>
            <person name="Spatafora J."/>
            <person name="Crous P."/>
            <person name="Grigoriev I."/>
        </authorList>
    </citation>
    <scope>NUCLEOTIDE SEQUENCE</scope>
    <source>
        <strain evidence="2">ATCC 16933</strain>
    </source>
</reference>
<dbReference type="AlphaFoldDB" id="A0A6A6P644"/>
<dbReference type="OrthoDB" id="3800738at2759"/>
<dbReference type="EMBL" id="MU001675">
    <property type="protein sequence ID" value="KAF2459304.1"/>
    <property type="molecule type" value="Genomic_DNA"/>
</dbReference>
<feature type="compositionally biased region" description="Acidic residues" evidence="1">
    <location>
        <begin position="75"/>
        <end position="87"/>
    </location>
</feature>
<feature type="region of interest" description="Disordered" evidence="1">
    <location>
        <begin position="71"/>
        <end position="102"/>
    </location>
</feature>
<gene>
    <name evidence="2" type="ORF">BDY21DRAFT_337905</name>
</gene>
<organism evidence="2 3">
    <name type="scientific">Lineolata rhizophorae</name>
    <dbReference type="NCBI Taxonomy" id="578093"/>
    <lineage>
        <taxon>Eukaryota</taxon>
        <taxon>Fungi</taxon>
        <taxon>Dikarya</taxon>
        <taxon>Ascomycota</taxon>
        <taxon>Pezizomycotina</taxon>
        <taxon>Dothideomycetes</taxon>
        <taxon>Dothideomycetes incertae sedis</taxon>
        <taxon>Lineolatales</taxon>
        <taxon>Lineolataceae</taxon>
        <taxon>Lineolata</taxon>
    </lineage>
</organism>
<evidence type="ECO:0000313" key="2">
    <source>
        <dbReference type="EMBL" id="KAF2459304.1"/>
    </source>
</evidence>
<feature type="compositionally biased region" description="Low complexity" evidence="1">
    <location>
        <begin position="93"/>
        <end position="102"/>
    </location>
</feature>
<protein>
    <submittedName>
        <fullName evidence="2">Uncharacterized protein</fullName>
    </submittedName>
</protein>
<sequence length="238" mass="24626">MDLAASGSGSGAGSAFGRCPLHGLVRGRIFLPTALGLGDDEQLVLKYLPPRAGVGDFVVDEADGDVVEAARAEEEGADEADETDGREDESKSESGSGAAAEAAARAAADEALLLKWNRPDASWRRMLLTQPPVRTAKLLVPGSEGTGGTFVKGRAEGKACRVGGRESVVVNVGQVGSDEMAGKSDEDEEAPLRAVDVVGAALNRKVHEDEECQGKMDPGREGGGFCRCGFGKNVAVKS</sequence>
<evidence type="ECO:0000256" key="1">
    <source>
        <dbReference type="SAM" id="MobiDB-lite"/>
    </source>
</evidence>
<proteinExistence type="predicted"/>
<keyword evidence="3" id="KW-1185">Reference proteome</keyword>
<name>A0A6A6P644_9PEZI</name>
<dbReference type="Proteomes" id="UP000799766">
    <property type="component" value="Unassembled WGS sequence"/>
</dbReference>